<keyword evidence="3" id="KW-1003">Cell membrane</keyword>
<dbReference type="InterPro" id="IPR001127">
    <property type="entry name" value="PTS_EIIA_1_perm"/>
</dbReference>
<dbReference type="EMBL" id="CP012275">
    <property type="protein sequence ID" value="AMV62187.1"/>
    <property type="molecule type" value="Genomic_DNA"/>
</dbReference>
<keyword evidence="6" id="KW-0598">Phosphotransferase system</keyword>
<dbReference type="InterPro" id="IPR036878">
    <property type="entry name" value="Glu_permease_IIB"/>
</dbReference>
<comment type="subcellular location">
    <subcellularLocation>
        <location evidence="1">Cell membrane</location>
        <topology evidence="1">Multi-pass membrane protein</topology>
    </subcellularLocation>
</comment>
<dbReference type="Pfam" id="PF00358">
    <property type="entry name" value="PTS_EIIA_1"/>
    <property type="match status" value="1"/>
</dbReference>
<reference evidence="18 19" key="1">
    <citation type="journal article" date="2016" name="PLoS ONE">
        <title>The Identification of Novel Diagnostic Marker Genes for the Detection of Beer Spoiling Pediococcus damnosus Strains Using the BlAst Diagnostic Gene findEr.</title>
        <authorList>
            <person name="Behr J."/>
            <person name="Geissler A.J."/>
            <person name="Schmid J."/>
            <person name="Zehe A."/>
            <person name="Vogel R.F."/>
        </authorList>
    </citation>
    <scope>NUCLEOTIDE SEQUENCE [LARGE SCALE GENOMIC DNA]</scope>
    <source>
        <strain evidence="16 19">TMW 2.1533</strain>
        <strain evidence="17 18">TMW 2.1535</strain>
    </source>
</reference>
<dbReference type="PANTHER" id="PTHR30175">
    <property type="entry name" value="PHOSPHOTRANSFERASE SYSTEM TRANSPORT PROTEIN"/>
    <property type="match status" value="1"/>
</dbReference>
<dbReference type="InterPro" id="IPR011055">
    <property type="entry name" value="Dup_hybrid_motif"/>
</dbReference>
<evidence type="ECO:0000259" key="15">
    <source>
        <dbReference type="PROSITE" id="PS51103"/>
    </source>
</evidence>
<feature type="transmembrane region" description="Helical" evidence="12">
    <location>
        <begin position="118"/>
        <end position="139"/>
    </location>
</feature>
<accession>A0A143AVG0</accession>
<dbReference type="FunFam" id="2.70.70.10:FF:000001">
    <property type="entry name" value="PTS system glucose-specific IIA component"/>
    <property type="match status" value="1"/>
</dbReference>
<evidence type="ECO:0000256" key="6">
    <source>
        <dbReference type="ARBA" id="ARBA00022683"/>
    </source>
</evidence>
<dbReference type="SUPFAM" id="SSF55604">
    <property type="entry name" value="Glucose permease domain IIB"/>
    <property type="match status" value="1"/>
</dbReference>
<evidence type="ECO:0000259" key="13">
    <source>
        <dbReference type="PROSITE" id="PS51093"/>
    </source>
</evidence>
<evidence type="ECO:0000256" key="12">
    <source>
        <dbReference type="SAM" id="Phobius"/>
    </source>
</evidence>
<feature type="domain" description="PTS EIIB type-1" evidence="14">
    <location>
        <begin position="8"/>
        <end position="91"/>
    </location>
</feature>
<dbReference type="Proteomes" id="UP000076244">
    <property type="component" value="Chromosome"/>
</dbReference>
<dbReference type="Proteomes" id="UP000076405">
    <property type="component" value="Chromosome"/>
</dbReference>
<dbReference type="CDD" id="cd00212">
    <property type="entry name" value="PTS_IIB_glc"/>
    <property type="match status" value="1"/>
</dbReference>
<dbReference type="Pfam" id="PF02378">
    <property type="entry name" value="PTS_EIIC"/>
    <property type="match status" value="1"/>
</dbReference>
<dbReference type="PROSITE" id="PS01035">
    <property type="entry name" value="PTS_EIIB_TYPE_1_CYS"/>
    <property type="match status" value="1"/>
</dbReference>
<dbReference type="PROSITE" id="PS51103">
    <property type="entry name" value="PTS_EIIC_TYPE_1"/>
    <property type="match status" value="1"/>
</dbReference>
<evidence type="ECO:0000256" key="3">
    <source>
        <dbReference type="ARBA" id="ARBA00022475"/>
    </source>
</evidence>
<keyword evidence="5 16" id="KW-0808">Transferase</keyword>
<dbReference type="PROSITE" id="PS51098">
    <property type="entry name" value="PTS_EIIB_TYPE_1"/>
    <property type="match status" value="1"/>
</dbReference>
<dbReference type="EMBL" id="CP012288">
    <property type="protein sequence ID" value="AMV67952.1"/>
    <property type="molecule type" value="Genomic_DNA"/>
</dbReference>
<dbReference type="GO" id="GO:0090589">
    <property type="term" value="F:protein-phosphocysteine-trehalose phosphotransferase system transporter activity"/>
    <property type="evidence" value="ECO:0007669"/>
    <property type="project" value="TreeGrafter"/>
</dbReference>
<feature type="transmembrane region" description="Helical" evidence="12">
    <location>
        <begin position="444"/>
        <end position="466"/>
    </location>
</feature>
<dbReference type="RefSeq" id="WP_046870594.1">
    <property type="nucleotide sequence ID" value="NZ_BAAAXI010000174.1"/>
</dbReference>
<keyword evidence="7 12" id="KW-0812">Transmembrane</keyword>
<dbReference type="GO" id="GO:0009401">
    <property type="term" value="P:phosphoenolpyruvate-dependent sugar phosphotransferase system"/>
    <property type="evidence" value="ECO:0007669"/>
    <property type="project" value="UniProtKB-KW"/>
</dbReference>
<name>A0A143AVG0_9LACO</name>
<feature type="active site" description="Phosphocysteine intermediate; for EIIB activity" evidence="11">
    <location>
        <position position="30"/>
    </location>
</feature>
<dbReference type="OrthoDB" id="9769191at2"/>
<dbReference type="Pfam" id="PF00367">
    <property type="entry name" value="PTS_EIIB"/>
    <property type="match status" value="1"/>
</dbReference>
<feature type="transmembrane region" description="Helical" evidence="12">
    <location>
        <begin position="229"/>
        <end position="247"/>
    </location>
</feature>
<dbReference type="PROSITE" id="PS51093">
    <property type="entry name" value="PTS_EIIA_TYPE_1"/>
    <property type="match status" value="1"/>
</dbReference>
<feature type="transmembrane region" description="Helical" evidence="12">
    <location>
        <begin position="190"/>
        <end position="209"/>
    </location>
</feature>
<dbReference type="InterPro" id="IPR003352">
    <property type="entry name" value="PTS_EIIC"/>
</dbReference>
<protein>
    <submittedName>
        <fullName evidence="16">PTS system, sucrose-specific IIB component</fullName>
        <ecNumber evidence="16">2.7.1.69</ecNumber>
    </submittedName>
</protein>
<dbReference type="GO" id="GO:0016301">
    <property type="term" value="F:kinase activity"/>
    <property type="evidence" value="ECO:0007669"/>
    <property type="project" value="UniProtKB-KW"/>
</dbReference>
<proteinExistence type="predicted"/>
<dbReference type="KEGG" id="pdm:ADU72_2031"/>
<keyword evidence="10 12" id="KW-0472">Membrane</keyword>
<keyword evidence="18" id="KW-1185">Reference proteome</keyword>
<organism evidence="16 19">
    <name type="scientific">Pediococcus damnosus</name>
    <dbReference type="NCBI Taxonomy" id="51663"/>
    <lineage>
        <taxon>Bacteria</taxon>
        <taxon>Bacillati</taxon>
        <taxon>Bacillota</taxon>
        <taxon>Bacilli</taxon>
        <taxon>Lactobacillales</taxon>
        <taxon>Lactobacillaceae</taxon>
        <taxon>Pediococcus</taxon>
    </lineage>
</organism>
<evidence type="ECO:0000259" key="14">
    <source>
        <dbReference type="PROSITE" id="PS51098"/>
    </source>
</evidence>
<sequence length="646" mass="69532">MKNETSKYKKIADQLINIVGKDNIESITHCVTRLRIVVKNRNAIDDDAIQDVDEVKGVFYTGGQYQIILGTGIVNKVFDQVSGVNKDGTEDSKNEETTNTGGSWIDKLKRGIRILSDVFLPIVPILGATGLFLGLKGVMYNPIVLSWIGMTPKMIPNSVTTLLTVLTGTAFNFLPAFICWSAFKKFGGTPVIGFLIGLMLVSPSLPNAYDVASGAIKPIMLFNIIPIEGYQGSVLTALFTGIIGAKLEKRLRRVMPNSMDLIFTPFVVVLVMLTLAFLGFGPIVHLIEQGLVHAIRAFLYLPFGIGGFLIGVLYPLCVMTGLHQMSIVVETSLLAATHFNPMITVEAMYGFANAAVCLALALHSRKASQRSAGISATATQILGVSEPALFGVVLRAGLPALLVMVLCSGLGGGILSLLHIQANSYGLAVALSPLMYIYSAHQLIVYVLVGIGTFIVAFLATNTFAIPKDDRQRSIHEEDKPSMTINDNQIGTTALFAPVVGKVISLNETNDPVFSQKLMGDGFAVEPTNDEIMSPVSGKITMIAETKHAVGITTKSGLEILVHMGIDTVSLKGKPFDIKVKVGDSVHIGQKIAKMNVKEVKADGKDATVMVVMTNMNDVVSDWKLEAINLDEKDYPEIGIATMNGQ</sequence>
<dbReference type="GO" id="GO:0015771">
    <property type="term" value="P:trehalose transport"/>
    <property type="evidence" value="ECO:0007669"/>
    <property type="project" value="TreeGrafter"/>
</dbReference>
<dbReference type="SUPFAM" id="SSF51261">
    <property type="entry name" value="Duplicated hybrid motif"/>
    <property type="match status" value="1"/>
</dbReference>
<dbReference type="GO" id="GO:0008982">
    <property type="term" value="F:protein-N(PI)-phosphohistidine-sugar phosphotransferase activity"/>
    <property type="evidence" value="ECO:0007669"/>
    <property type="project" value="InterPro"/>
</dbReference>
<feature type="transmembrane region" description="Helical" evidence="12">
    <location>
        <begin position="392"/>
        <end position="415"/>
    </location>
</feature>
<dbReference type="NCBIfam" id="TIGR00830">
    <property type="entry name" value="PTBA"/>
    <property type="match status" value="1"/>
</dbReference>
<evidence type="ECO:0000313" key="16">
    <source>
        <dbReference type="EMBL" id="AMV62187.1"/>
    </source>
</evidence>
<feature type="transmembrane region" description="Helical" evidence="12">
    <location>
        <begin position="159"/>
        <end position="183"/>
    </location>
</feature>
<feature type="domain" description="PTS EIIC type-1" evidence="15">
    <location>
        <begin position="126"/>
        <end position="477"/>
    </location>
</feature>
<evidence type="ECO:0000256" key="4">
    <source>
        <dbReference type="ARBA" id="ARBA00022597"/>
    </source>
</evidence>
<evidence type="ECO:0000256" key="9">
    <source>
        <dbReference type="ARBA" id="ARBA00022989"/>
    </source>
</evidence>
<evidence type="ECO:0000256" key="10">
    <source>
        <dbReference type="ARBA" id="ARBA00023136"/>
    </source>
</evidence>
<feature type="transmembrane region" description="Helical" evidence="12">
    <location>
        <begin position="259"/>
        <end position="287"/>
    </location>
</feature>
<evidence type="ECO:0000256" key="1">
    <source>
        <dbReference type="ARBA" id="ARBA00004651"/>
    </source>
</evidence>
<feature type="domain" description="PTS EIIA type-1" evidence="13">
    <location>
        <begin position="511"/>
        <end position="615"/>
    </location>
</feature>
<dbReference type="InterPro" id="IPR018113">
    <property type="entry name" value="PTrfase_EIIB_Cys"/>
</dbReference>
<gene>
    <name evidence="16" type="ORF">ADU70_0689</name>
    <name evidence="17" type="ORF">ADU72_2031</name>
</gene>
<evidence type="ECO:0000313" key="17">
    <source>
        <dbReference type="EMBL" id="AMV67952.1"/>
    </source>
</evidence>
<dbReference type="InterPro" id="IPR001996">
    <property type="entry name" value="PTS_IIB_1"/>
</dbReference>
<evidence type="ECO:0000256" key="2">
    <source>
        <dbReference type="ARBA" id="ARBA00022448"/>
    </source>
</evidence>
<evidence type="ECO:0000256" key="11">
    <source>
        <dbReference type="PROSITE-ProRule" id="PRU00421"/>
    </source>
</evidence>
<dbReference type="InterPro" id="IPR050558">
    <property type="entry name" value="PTS_Sugar-Specific_Components"/>
</dbReference>
<evidence type="ECO:0000313" key="19">
    <source>
        <dbReference type="Proteomes" id="UP000076405"/>
    </source>
</evidence>
<dbReference type="AlphaFoldDB" id="A0A143AVG0"/>
<dbReference type="Gene3D" id="3.30.1360.60">
    <property type="entry name" value="Glucose permease domain IIB"/>
    <property type="match status" value="1"/>
</dbReference>
<dbReference type="Gene3D" id="2.70.70.10">
    <property type="entry name" value="Glucose Permease (Domain IIA)"/>
    <property type="match status" value="1"/>
</dbReference>
<keyword evidence="2" id="KW-0813">Transport</keyword>
<evidence type="ECO:0000313" key="18">
    <source>
        <dbReference type="Proteomes" id="UP000076244"/>
    </source>
</evidence>
<dbReference type="PANTHER" id="PTHR30175:SF7">
    <property type="entry name" value="NEGATIVE REGULATOR OF SACY ACTIVITY"/>
    <property type="match status" value="1"/>
</dbReference>
<dbReference type="EC" id="2.7.1.69" evidence="16"/>
<keyword evidence="9 12" id="KW-1133">Transmembrane helix</keyword>
<keyword evidence="4" id="KW-0762">Sugar transport</keyword>
<evidence type="ECO:0000256" key="8">
    <source>
        <dbReference type="ARBA" id="ARBA00022777"/>
    </source>
</evidence>
<dbReference type="PROSITE" id="PS00371">
    <property type="entry name" value="PTS_EIIA_TYPE_1_HIS"/>
    <property type="match status" value="1"/>
</dbReference>
<dbReference type="InterPro" id="IPR013013">
    <property type="entry name" value="PTS_EIIC_1"/>
</dbReference>
<evidence type="ECO:0000256" key="5">
    <source>
        <dbReference type="ARBA" id="ARBA00022679"/>
    </source>
</evidence>
<dbReference type="GO" id="GO:0005886">
    <property type="term" value="C:plasma membrane"/>
    <property type="evidence" value="ECO:0007669"/>
    <property type="project" value="UniProtKB-SubCell"/>
</dbReference>
<feature type="transmembrane region" description="Helical" evidence="12">
    <location>
        <begin position="299"/>
        <end position="322"/>
    </location>
</feature>
<keyword evidence="8" id="KW-0418">Kinase</keyword>
<evidence type="ECO:0000256" key="7">
    <source>
        <dbReference type="ARBA" id="ARBA00022692"/>
    </source>
</evidence>